<reference evidence="1" key="2">
    <citation type="journal article" date="2023" name="IMA Fungus">
        <title>Comparative genomic study of the Penicillium genus elucidates a diverse pangenome and 15 lateral gene transfer events.</title>
        <authorList>
            <person name="Petersen C."/>
            <person name="Sorensen T."/>
            <person name="Nielsen M.R."/>
            <person name="Sondergaard T.E."/>
            <person name="Sorensen J.L."/>
            <person name="Fitzpatrick D.A."/>
            <person name="Frisvad J.C."/>
            <person name="Nielsen K.L."/>
        </authorList>
    </citation>
    <scope>NUCLEOTIDE SEQUENCE</scope>
    <source>
        <strain evidence="1">IBT 35675</strain>
    </source>
</reference>
<keyword evidence="2" id="KW-1185">Reference proteome</keyword>
<accession>A0A9W9R362</accession>
<organism evidence="1 2">
    <name type="scientific">Penicillium brevicompactum</name>
    <dbReference type="NCBI Taxonomy" id="5074"/>
    <lineage>
        <taxon>Eukaryota</taxon>
        <taxon>Fungi</taxon>
        <taxon>Dikarya</taxon>
        <taxon>Ascomycota</taxon>
        <taxon>Pezizomycotina</taxon>
        <taxon>Eurotiomycetes</taxon>
        <taxon>Eurotiomycetidae</taxon>
        <taxon>Eurotiales</taxon>
        <taxon>Aspergillaceae</taxon>
        <taxon>Penicillium</taxon>
    </lineage>
</organism>
<sequence>MTSPKESTLLVDYTTSGKWNAVNRVTVPNLGAASVAAIYNKHGFVISAISAGENKETPATAKLCQQYKTNKSTVFENEDAMVWILYEKVNAVAGPTLKPGMMDTQPVKTSVQIYDGESYMAKTNDAGAKFSIALSGGGVQATLQRQDGQGTAVVLSGNGTVMKCP</sequence>
<dbReference type="AlphaFoldDB" id="A0A9W9R362"/>
<dbReference type="Proteomes" id="UP001148299">
    <property type="component" value="Unassembled WGS sequence"/>
</dbReference>
<name>A0A9W9R362_PENBR</name>
<evidence type="ECO:0000313" key="2">
    <source>
        <dbReference type="Proteomes" id="UP001148299"/>
    </source>
</evidence>
<evidence type="ECO:0000313" key="1">
    <source>
        <dbReference type="EMBL" id="KAJ5349888.1"/>
    </source>
</evidence>
<comment type="caution">
    <text evidence="1">The sequence shown here is derived from an EMBL/GenBank/DDBJ whole genome shotgun (WGS) entry which is preliminary data.</text>
</comment>
<reference evidence="1" key="1">
    <citation type="submission" date="2022-12" db="EMBL/GenBank/DDBJ databases">
        <authorList>
            <person name="Petersen C."/>
        </authorList>
    </citation>
    <scope>NUCLEOTIDE SEQUENCE</scope>
    <source>
        <strain evidence="1">IBT 35675</strain>
    </source>
</reference>
<proteinExistence type="predicted"/>
<protein>
    <submittedName>
        <fullName evidence="1">Uncharacterized protein</fullName>
    </submittedName>
</protein>
<dbReference type="EMBL" id="JAPZBR010000006">
    <property type="protein sequence ID" value="KAJ5349888.1"/>
    <property type="molecule type" value="Genomic_DNA"/>
</dbReference>
<gene>
    <name evidence="1" type="ORF">N7541_007615</name>
</gene>